<dbReference type="CDD" id="cd06583">
    <property type="entry name" value="PGRP"/>
    <property type="match status" value="1"/>
</dbReference>
<evidence type="ECO:0000259" key="10">
    <source>
        <dbReference type="SMART" id="SM00644"/>
    </source>
</evidence>
<feature type="signal peptide" evidence="9">
    <location>
        <begin position="1"/>
        <end position="16"/>
    </location>
</feature>
<feature type="disulfide bond" evidence="8">
    <location>
        <begin position="21"/>
        <end position="146"/>
    </location>
</feature>
<comment type="subunit">
    <text evidence="2">Monomer.</text>
</comment>
<evidence type="ECO:0000256" key="6">
    <source>
        <dbReference type="ARBA" id="ARBA00023157"/>
    </source>
</evidence>
<organism evidence="12">
    <name type="scientific">Leguminivora glycinivorella</name>
    <dbReference type="NCBI Taxonomy" id="1035111"/>
    <lineage>
        <taxon>Eukaryota</taxon>
        <taxon>Metazoa</taxon>
        <taxon>Ecdysozoa</taxon>
        <taxon>Arthropoda</taxon>
        <taxon>Hexapoda</taxon>
        <taxon>Insecta</taxon>
        <taxon>Pterygota</taxon>
        <taxon>Neoptera</taxon>
        <taxon>Endopterygota</taxon>
        <taxon>Lepidoptera</taxon>
        <taxon>Glossata</taxon>
        <taxon>Ditrysia</taxon>
        <taxon>Tortricoidea</taxon>
        <taxon>Tortricidae</taxon>
        <taxon>Olethreutinae</taxon>
        <taxon>Grapholitini</taxon>
        <taxon>Leguminivora</taxon>
    </lineage>
</organism>
<dbReference type="FunFam" id="3.40.80.10:FF:000001">
    <property type="entry name" value="Peptidoglycan recognition protein 1"/>
    <property type="match status" value="1"/>
</dbReference>
<evidence type="ECO:0000256" key="5">
    <source>
        <dbReference type="ARBA" id="ARBA00022859"/>
    </source>
</evidence>
<dbReference type="OrthoDB" id="10001926at2759"/>
<dbReference type="GO" id="GO:0008745">
    <property type="term" value="F:N-acetylmuramoyl-L-alanine amidase activity"/>
    <property type="evidence" value="ECO:0007669"/>
    <property type="project" value="InterPro"/>
</dbReference>
<dbReference type="PANTHER" id="PTHR11022:SF41">
    <property type="entry name" value="PEPTIDOGLYCAN-RECOGNITION PROTEIN LC-RELATED"/>
    <property type="match status" value="1"/>
</dbReference>
<sequence length="189" mass="20666">MSLIAVLLVLIKLCAAQDNECGVVPMTQWVGQASQRTDPLATRATPVDLVIIQHSVYGACATDEACEKAVRGIREYHINKKGFTDIGESFLIGGNGRVYEGAGWSLVGAHTKLYNNRSIGISFLGDFRKTLPTSEALQAVKDLISCGVSHNFLAQDYRLVGHQQVVKTESPGTELQKEIQAWPHWAENV</sequence>
<dbReference type="Gene3D" id="3.40.80.10">
    <property type="entry name" value="Peptidoglycan recognition protein-like"/>
    <property type="match status" value="1"/>
</dbReference>
<reference evidence="12" key="1">
    <citation type="journal article" date="2018" name="PeerJ">
        <title>RNA interference-mediated silencing of genes involved in the immune responses of the soybean pod borer Leguminivora glycinivorella (Lepidoptera: Olethreutidae).</title>
        <authorList>
            <person name="Ran R."/>
            <person name="Li T."/>
            <person name="Liu X."/>
            <person name="Ni H."/>
            <person name="Li W."/>
            <person name="Meng F."/>
        </authorList>
    </citation>
    <scope>NUCLEOTIDE SEQUENCE</scope>
</reference>
<evidence type="ECO:0000313" key="12">
    <source>
        <dbReference type="EMBL" id="AXS59125.1"/>
    </source>
</evidence>
<dbReference type="PIRSF" id="PIRSF037945">
    <property type="entry name" value="PGRPs"/>
    <property type="match status" value="1"/>
</dbReference>
<dbReference type="GO" id="GO:0009253">
    <property type="term" value="P:peptidoglycan catabolic process"/>
    <property type="evidence" value="ECO:0007669"/>
    <property type="project" value="InterPro"/>
</dbReference>
<keyword evidence="4 9" id="KW-0732">Signal</keyword>
<dbReference type="GO" id="GO:0042834">
    <property type="term" value="F:peptidoglycan binding"/>
    <property type="evidence" value="ECO:0007669"/>
    <property type="project" value="InterPro"/>
</dbReference>
<dbReference type="EMBL" id="MH200915">
    <property type="protein sequence ID" value="AXS59125.1"/>
    <property type="molecule type" value="mRNA"/>
</dbReference>
<dbReference type="Pfam" id="PF01510">
    <property type="entry name" value="Amidase_2"/>
    <property type="match status" value="1"/>
</dbReference>
<dbReference type="PANTHER" id="PTHR11022">
    <property type="entry name" value="PEPTIDOGLYCAN RECOGNITION PROTEIN"/>
    <property type="match status" value="1"/>
</dbReference>
<comment type="similarity">
    <text evidence="1 7">Belongs to the N-acetylmuramoyl-L-alanine amidase 2 family.</text>
</comment>
<keyword evidence="6 8" id="KW-1015">Disulfide bond</keyword>
<dbReference type="InterPro" id="IPR006619">
    <property type="entry name" value="PGRP_domain_met/bac"/>
</dbReference>
<evidence type="ECO:0000256" key="8">
    <source>
        <dbReference type="PIRSR" id="PIRSR037945-1"/>
    </source>
</evidence>
<evidence type="ECO:0000256" key="1">
    <source>
        <dbReference type="ARBA" id="ARBA00007553"/>
    </source>
</evidence>
<dbReference type="InterPro" id="IPR015510">
    <property type="entry name" value="PGRP"/>
</dbReference>
<dbReference type="AlphaFoldDB" id="A0A346RAC5"/>
<keyword evidence="5 7" id="KW-0391">Immunity</keyword>
<evidence type="ECO:0000259" key="11">
    <source>
        <dbReference type="SMART" id="SM00701"/>
    </source>
</evidence>
<evidence type="ECO:0000256" key="4">
    <source>
        <dbReference type="ARBA" id="ARBA00022729"/>
    </source>
</evidence>
<feature type="domain" description="N-acetylmuramoyl-L-alanine amidase" evidence="10">
    <location>
        <begin position="36"/>
        <end position="172"/>
    </location>
</feature>
<dbReference type="GO" id="GO:0045087">
    <property type="term" value="P:innate immune response"/>
    <property type="evidence" value="ECO:0007669"/>
    <property type="project" value="UniProtKB-KW"/>
</dbReference>
<dbReference type="SMART" id="SM00701">
    <property type="entry name" value="PGRP"/>
    <property type="match status" value="1"/>
</dbReference>
<feature type="disulfide bond" evidence="8">
    <location>
        <begin position="60"/>
        <end position="66"/>
    </location>
</feature>
<accession>A0A346RAC5</accession>
<dbReference type="GO" id="GO:0008270">
    <property type="term" value="F:zinc ion binding"/>
    <property type="evidence" value="ECO:0007669"/>
    <property type="project" value="InterPro"/>
</dbReference>
<dbReference type="SUPFAM" id="SSF55846">
    <property type="entry name" value="N-acetylmuramoyl-L-alanine amidase-like"/>
    <property type="match status" value="1"/>
</dbReference>
<dbReference type="SMART" id="SM00644">
    <property type="entry name" value="Ami_2"/>
    <property type="match status" value="1"/>
</dbReference>
<dbReference type="InterPro" id="IPR036505">
    <property type="entry name" value="Amidase/PGRP_sf"/>
</dbReference>
<evidence type="ECO:0000256" key="2">
    <source>
        <dbReference type="ARBA" id="ARBA00011245"/>
    </source>
</evidence>
<evidence type="ECO:0000256" key="3">
    <source>
        <dbReference type="ARBA" id="ARBA00022588"/>
    </source>
</evidence>
<feature type="chain" id="PRO_5017022342" description="Peptidoglycan-recognition protein" evidence="9">
    <location>
        <begin position="17"/>
        <end position="189"/>
    </location>
</feature>
<name>A0A346RAC5_9NEOP</name>
<protein>
    <recommendedName>
        <fullName evidence="7">Peptidoglycan-recognition protein</fullName>
    </recommendedName>
</protein>
<evidence type="ECO:0000256" key="7">
    <source>
        <dbReference type="PIRNR" id="PIRNR037945"/>
    </source>
</evidence>
<dbReference type="InterPro" id="IPR017331">
    <property type="entry name" value="Peptidoglycan_recognition"/>
</dbReference>
<feature type="domain" description="Peptidoglycan recognition protein family" evidence="11">
    <location>
        <begin position="21"/>
        <end position="166"/>
    </location>
</feature>
<evidence type="ECO:0000256" key="9">
    <source>
        <dbReference type="SAM" id="SignalP"/>
    </source>
</evidence>
<dbReference type="InterPro" id="IPR002502">
    <property type="entry name" value="Amidase_domain"/>
</dbReference>
<proteinExistence type="evidence at transcript level"/>
<keyword evidence="3 7" id="KW-0399">Innate immunity</keyword>